<dbReference type="PANTHER" id="PTHR15818">
    <property type="entry name" value="G PATCH AND KOW-CONTAINING"/>
    <property type="match status" value="1"/>
</dbReference>
<feature type="domain" description="G-patch" evidence="4">
    <location>
        <begin position="139"/>
        <end position="170"/>
    </location>
</feature>
<evidence type="ECO:0000259" key="4">
    <source>
        <dbReference type="PROSITE" id="PS50174"/>
    </source>
</evidence>
<evidence type="ECO:0000256" key="3">
    <source>
        <dbReference type="SAM" id="MobiDB-lite"/>
    </source>
</evidence>
<dbReference type="RefSeq" id="XP_024500137.1">
    <property type="nucleotide sequence ID" value="XM_024645900.1"/>
</dbReference>
<dbReference type="GO" id="GO:0005681">
    <property type="term" value="C:spliceosomal complex"/>
    <property type="evidence" value="ECO:0007669"/>
    <property type="project" value="TreeGrafter"/>
</dbReference>
<evidence type="ECO:0000313" key="7">
    <source>
        <dbReference type="WBParaSite" id="SRAE_0000006000.1"/>
    </source>
</evidence>
<dbReference type="WBParaSite" id="SRAE_0000006000.1">
    <property type="protein sequence ID" value="SRAE_0000006000.1"/>
    <property type="gene ID" value="WBGene00255797"/>
</dbReference>
<name>A0A090MRQ5_STRRB</name>
<reference evidence="5" key="1">
    <citation type="submission" date="2014-09" db="EMBL/GenBank/DDBJ databases">
        <authorList>
            <person name="Aslett A.Martin."/>
        </authorList>
    </citation>
    <scope>NUCLEOTIDE SEQUENCE</scope>
    <source>
        <strain evidence="5">ED321 Heterogonic</strain>
    </source>
</reference>
<dbReference type="Pfam" id="PF12656">
    <property type="entry name" value="G-patch_2"/>
    <property type="match status" value="1"/>
</dbReference>
<feature type="compositionally biased region" description="Basic and acidic residues" evidence="3">
    <location>
        <begin position="276"/>
        <end position="302"/>
    </location>
</feature>
<dbReference type="GeneID" id="36373295"/>
<feature type="region of interest" description="Disordered" evidence="3">
    <location>
        <begin position="1"/>
        <end position="34"/>
    </location>
</feature>
<feature type="compositionally biased region" description="Basic and acidic residues" evidence="3">
    <location>
        <begin position="317"/>
        <end position="341"/>
    </location>
</feature>
<dbReference type="GO" id="GO:0000398">
    <property type="term" value="P:mRNA splicing, via spliceosome"/>
    <property type="evidence" value="ECO:0007669"/>
    <property type="project" value="InterPro"/>
</dbReference>
<evidence type="ECO:0000313" key="5">
    <source>
        <dbReference type="EMBL" id="CEF60928.1"/>
    </source>
</evidence>
<keyword evidence="2" id="KW-0539">Nucleus</keyword>
<dbReference type="Proteomes" id="UP000035682">
    <property type="component" value="Unplaced"/>
</dbReference>
<dbReference type="PANTHER" id="PTHR15818:SF2">
    <property type="entry name" value="G-PATCH DOMAIN AND KOW MOTIFS-CONTAINING PROTEIN"/>
    <property type="match status" value="1"/>
</dbReference>
<evidence type="ECO:0000313" key="6">
    <source>
        <dbReference type="Proteomes" id="UP000035682"/>
    </source>
</evidence>
<evidence type="ECO:0000313" key="8">
    <source>
        <dbReference type="WormBase" id="SRAE_0000006000"/>
    </source>
</evidence>
<evidence type="ECO:0000256" key="2">
    <source>
        <dbReference type="ARBA" id="ARBA00023242"/>
    </source>
</evidence>
<dbReference type="OrthoDB" id="5577072at2759"/>
<gene>
    <name evidence="5 7 8" type="ORF">SRAE_0000006000</name>
</gene>
<dbReference type="GO" id="GO:0003676">
    <property type="term" value="F:nucleic acid binding"/>
    <property type="evidence" value="ECO:0007669"/>
    <property type="project" value="InterPro"/>
</dbReference>
<evidence type="ECO:0000256" key="1">
    <source>
        <dbReference type="ARBA" id="ARBA00004123"/>
    </source>
</evidence>
<proteinExistence type="predicted"/>
<dbReference type="EMBL" id="LN609405">
    <property type="protein sequence ID" value="CEF60928.1"/>
    <property type="molecule type" value="Genomic_DNA"/>
</dbReference>
<dbReference type="SMART" id="SM00443">
    <property type="entry name" value="G_patch"/>
    <property type="match status" value="1"/>
</dbReference>
<keyword evidence="6" id="KW-1185">Reference proteome</keyword>
<reference evidence="7" key="3">
    <citation type="submission" date="2020-12" db="UniProtKB">
        <authorList>
            <consortium name="WormBaseParasite"/>
        </authorList>
    </citation>
    <scope>IDENTIFICATION</scope>
</reference>
<dbReference type="InterPro" id="IPR045166">
    <property type="entry name" value="Spp2-like"/>
</dbReference>
<accession>A0A090MRQ5</accession>
<protein>
    <submittedName>
        <fullName evidence="5 7">G-patch domain and KOW domain-containing protein</fullName>
    </submittedName>
</protein>
<dbReference type="PROSITE" id="PS50174">
    <property type="entry name" value="G_PATCH"/>
    <property type="match status" value="1"/>
</dbReference>
<dbReference type="WormBase" id="SRAE_0000006000">
    <property type="protein sequence ID" value="SRP04570"/>
    <property type="gene ID" value="WBGene00255797"/>
</dbReference>
<organism evidence="5">
    <name type="scientific">Strongyloides ratti</name>
    <name type="common">Parasitic roundworm</name>
    <dbReference type="NCBI Taxonomy" id="34506"/>
    <lineage>
        <taxon>Eukaryota</taxon>
        <taxon>Metazoa</taxon>
        <taxon>Ecdysozoa</taxon>
        <taxon>Nematoda</taxon>
        <taxon>Chromadorea</taxon>
        <taxon>Rhabditida</taxon>
        <taxon>Tylenchina</taxon>
        <taxon>Panagrolaimomorpha</taxon>
        <taxon>Strongyloidoidea</taxon>
        <taxon>Strongyloididae</taxon>
        <taxon>Strongyloides</taxon>
    </lineage>
</organism>
<dbReference type="OMA" id="VFVEIAW"/>
<dbReference type="AlphaFoldDB" id="A0A090MRQ5"/>
<dbReference type="InterPro" id="IPR026822">
    <property type="entry name" value="Spp2/MOS2_G-patch"/>
</dbReference>
<reference evidence="6" key="2">
    <citation type="submission" date="2014-09" db="EMBL/GenBank/DDBJ databases">
        <authorList>
            <person name="Martin A.A."/>
        </authorList>
    </citation>
    <scope>NUCLEOTIDE SEQUENCE</scope>
    <source>
        <strain evidence="6">ED321</strain>
    </source>
</reference>
<dbReference type="InterPro" id="IPR000467">
    <property type="entry name" value="G_patch_dom"/>
</dbReference>
<comment type="subcellular location">
    <subcellularLocation>
        <location evidence="1">Nucleus</location>
    </subcellularLocation>
</comment>
<dbReference type="CTD" id="36373295"/>
<feature type="region of interest" description="Disordered" evidence="3">
    <location>
        <begin position="276"/>
        <end position="341"/>
    </location>
</feature>
<sequence>MKISFSIKTESKKVEPPKPASIFKESSSLANDSDDEFKPIKKLAIRGFQNGEVDGEKESDDEVIIDLCQQKNDWKIQKLKNRLKEEGLSPEEKARILIILESMGSSEEGMNVGEDTTIIEGTNIVEENGEDADYSKVKVKDFGMALLRGCGWKKGEGIGKDKKVVKVVIPKIRPKGLGLGADPKIKKKKVLSDDGKTIEELELKKGSFVKILHGKYTGRYGIVENINVDLVRVFIKLTLGGNKVDVSQFNIEVVSKSEHEKYGKVLNKEKYEKVKYEKEEERGSTKKRKTSCDRERSRKDYESDSEDEGKYKKKRKSCNEECDRKRERRKSHERDYRRSRH</sequence>